<dbReference type="SUPFAM" id="SSF56601">
    <property type="entry name" value="beta-lactamase/transpeptidase-like"/>
    <property type="match status" value="1"/>
</dbReference>
<protein>
    <submittedName>
        <fullName evidence="3">D-alanyl-D-alanine carboxypeptidase</fullName>
    </submittedName>
</protein>
<evidence type="ECO:0000259" key="2">
    <source>
        <dbReference type="Pfam" id="PF00768"/>
    </source>
</evidence>
<reference evidence="3" key="1">
    <citation type="submission" date="2021-03" db="EMBL/GenBank/DDBJ databases">
        <title>Alkalibacter marinus sp. nov., isolated from tidal flat sediment.</title>
        <authorList>
            <person name="Namirimu T."/>
            <person name="Yang J.-A."/>
            <person name="Yang S.-H."/>
            <person name="Kim Y.-J."/>
            <person name="Kwon K.K."/>
        </authorList>
    </citation>
    <scope>NUCLEOTIDE SEQUENCE</scope>
    <source>
        <strain evidence="3">ES005</strain>
    </source>
</reference>
<gene>
    <name evidence="3" type="ORF">J0B03_00880</name>
</gene>
<keyword evidence="1" id="KW-0472">Membrane</keyword>
<dbReference type="InterPro" id="IPR001967">
    <property type="entry name" value="Peptidase_S11_N"/>
</dbReference>
<dbReference type="InterPro" id="IPR012338">
    <property type="entry name" value="Beta-lactam/transpept-like"/>
</dbReference>
<keyword evidence="1" id="KW-0812">Transmembrane</keyword>
<dbReference type="AlphaFoldDB" id="A0A975AIL8"/>
<sequence>MIKNQEISIKDALAGLLLPSGNDAAMALAVHTARKVNNDPRLPVNEALQVFGDLMNQKAEELGMTSSHFINPHGLHDPSHVTSAKDLLTLTKAIRSNDFVSSLLDMPLYETEDGRYRFYSTNLYHHQKLDDVWFLYQKGANPQYREEVTGVKTGNTNEAGRCLIFSAEEGDTSIIGIVLHSDIPLVYEEGIAIMDGIFDGMEWVGDPAREDWDHILELEGLLFFPGEKLELTSLGSMSHLVQKDSLKDVSFRFVLETDKLGPNEEGTHRLLKTLEDGELVGNLEMVLEDRVLENVPAAVVKGRAPVEDWLPLGATGSVVLILFLGIRKKMMVKK</sequence>
<feature type="transmembrane region" description="Helical" evidence="1">
    <location>
        <begin position="309"/>
        <end position="326"/>
    </location>
</feature>
<dbReference type="Pfam" id="PF00768">
    <property type="entry name" value="Peptidase_S11"/>
    <property type="match status" value="1"/>
</dbReference>
<name>A0A975AIL8_9FIRM</name>
<evidence type="ECO:0000256" key="1">
    <source>
        <dbReference type="SAM" id="Phobius"/>
    </source>
</evidence>
<feature type="domain" description="Peptidase S11 D-alanyl-D-alanine carboxypeptidase A N-terminal" evidence="2">
    <location>
        <begin position="3"/>
        <end position="181"/>
    </location>
</feature>
<accession>A0A975AIL8</accession>
<keyword evidence="3" id="KW-0645">Protease</keyword>
<keyword evidence="3" id="KW-0378">Hydrolase</keyword>
<dbReference type="PANTHER" id="PTHR21581">
    <property type="entry name" value="D-ALANYL-D-ALANINE CARBOXYPEPTIDASE"/>
    <property type="match status" value="1"/>
</dbReference>
<dbReference type="RefSeq" id="WP_207300952.1">
    <property type="nucleotide sequence ID" value="NZ_CP071444.1"/>
</dbReference>
<organism evidence="3 4">
    <name type="scientific">Alkalibacter rhizosphaerae</name>
    <dbReference type="NCBI Taxonomy" id="2815577"/>
    <lineage>
        <taxon>Bacteria</taxon>
        <taxon>Bacillati</taxon>
        <taxon>Bacillota</taxon>
        <taxon>Clostridia</taxon>
        <taxon>Eubacteriales</taxon>
        <taxon>Eubacteriaceae</taxon>
        <taxon>Alkalibacter</taxon>
    </lineage>
</organism>
<dbReference type="Gene3D" id="3.40.710.10">
    <property type="entry name" value="DD-peptidase/beta-lactamase superfamily"/>
    <property type="match status" value="1"/>
</dbReference>
<dbReference type="GO" id="GO:0009002">
    <property type="term" value="F:serine-type D-Ala-D-Ala carboxypeptidase activity"/>
    <property type="evidence" value="ECO:0007669"/>
    <property type="project" value="InterPro"/>
</dbReference>
<keyword evidence="1" id="KW-1133">Transmembrane helix</keyword>
<keyword evidence="4" id="KW-1185">Reference proteome</keyword>
<dbReference type="GO" id="GO:0006508">
    <property type="term" value="P:proteolysis"/>
    <property type="evidence" value="ECO:0007669"/>
    <property type="project" value="InterPro"/>
</dbReference>
<dbReference type="KEGG" id="alka:J0B03_00880"/>
<dbReference type="Proteomes" id="UP000663499">
    <property type="component" value="Chromosome"/>
</dbReference>
<dbReference type="PANTHER" id="PTHR21581:SF6">
    <property type="entry name" value="TRAFFICKING PROTEIN PARTICLE COMPLEX SUBUNIT 12"/>
    <property type="match status" value="1"/>
</dbReference>
<proteinExistence type="predicted"/>
<dbReference type="EMBL" id="CP071444">
    <property type="protein sequence ID" value="QSX09622.1"/>
    <property type="molecule type" value="Genomic_DNA"/>
</dbReference>
<evidence type="ECO:0000313" key="3">
    <source>
        <dbReference type="EMBL" id="QSX09622.1"/>
    </source>
</evidence>
<keyword evidence="3" id="KW-0121">Carboxypeptidase</keyword>
<evidence type="ECO:0000313" key="4">
    <source>
        <dbReference type="Proteomes" id="UP000663499"/>
    </source>
</evidence>